<dbReference type="InterPro" id="IPR000245">
    <property type="entry name" value="ATPase_proteolipid_csu"/>
</dbReference>
<dbReference type="GO" id="GO:0016787">
    <property type="term" value="F:hydrolase activity"/>
    <property type="evidence" value="ECO:0007669"/>
    <property type="project" value="UniProtKB-KW"/>
</dbReference>
<evidence type="ECO:0000259" key="9">
    <source>
        <dbReference type="Pfam" id="PF00137"/>
    </source>
</evidence>
<dbReference type="CDD" id="cd18179">
    <property type="entry name" value="ATP-synt_Vo_Ao_c_NTPK_rpt1"/>
    <property type="match status" value="1"/>
</dbReference>
<dbReference type="AlphaFoldDB" id="U4KS54"/>
<feature type="domain" description="V-ATPase proteolipid subunit C-like" evidence="9">
    <location>
        <begin position="10"/>
        <end position="69"/>
    </location>
</feature>
<dbReference type="EMBL" id="FO681347">
    <property type="protein sequence ID" value="CCV64736.1"/>
    <property type="molecule type" value="Genomic_DNA"/>
</dbReference>
<accession>U4KS54</accession>
<keyword evidence="4 8" id="KW-0812">Transmembrane</keyword>
<keyword evidence="3 8" id="KW-0813">Transport</keyword>
<dbReference type="PANTHER" id="PTHR10263">
    <property type="entry name" value="V-TYPE PROTON ATPASE PROTEOLIPID SUBUNIT"/>
    <property type="match status" value="1"/>
</dbReference>
<dbReference type="InterPro" id="IPR002379">
    <property type="entry name" value="ATPase_proteolipid_c-like_dom"/>
</dbReference>
<feature type="domain" description="V-ATPase proteolipid subunit C-like" evidence="9">
    <location>
        <begin position="92"/>
        <end position="151"/>
    </location>
</feature>
<evidence type="ECO:0000313" key="10">
    <source>
        <dbReference type="EMBL" id="CCV64736.1"/>
    </source>
</evidence>
<evidence type="ECO:0000256" key="6">
    <source>
        <dbReference type="ARBA" id="ARBA00023065"/>
    </source>
</evidence>
<dbReference type="EC" id="3.6.3.14" evidence="10"/>
<evidence type="ECO:0000256" key="7">
    <source>
        <dbReference type="ARBA" id="ARBA00023136"/>
    </source>
</evidence>
<dbReference type="FunFam" id="1.20.120.610:FF:000005">
    <property type="entry name" value="V-type sodium ATPase subunit K"/>
    <property type="match status" value="1"/>
</dbReference>
<gene>
    <name evidence="10" type="primary">ntpK</name>
    <name evidence="10" type="ORF">BN85411590</name>
</gene>
<evidence type="ECO:0000256" key="3">
    <source>
        <dbReference type="ARBA" id="ARBA00022448"/>
    </source>
</evidence>
<reference evidence="10 11" key="1">
    <citation type="journal article" date="2013" name="J. Mol. Microbiol. Biotechnol.">
        <title>Analysis of the Complete Genomes of Acholeplasma brassicae , A. palmae and A. laidlawii and Their Comparison to the Obligate Parasites from ' Candidatus Phytoplasma'.</title>
        <authorList>
            <person name="Kube M."/>
            <person name="Siewert C."/>
            <person name="Migdoll A.M."/>
            <person name="Duduk B."/>
            <person name="Holz S."/>
            <person name="Rabus R."/>
            <person name="Seemuller E."/>
            <person name="Mitrovic J."/>
            <person name="Muller I."/>
            <person name="Buttner C."/>
            <person name="Reinhardt R."/>
        </authorList>
    </citation>
    <scope>NUCLEOTIDE SEQUENCE [LARGE SCALE GENOMIC DNA]</scope>
    <source>
        <strain evidence="10 11">J233</strain>
    </source>
</reference>
<keyword evidence="11" id="KW-1185">Reference proteome</keyword>
<dbReference type="InterPro" id="IPR035921">
    <property type="entry name" value="F/V-ATP_Csub_sf"/>
</dbReference>
<evidence type="ECO:0000256" key="5">
    <source>
        <dbReference type="ARBA" id="ARBA00022989"/>
    </source>
</evidence>
<dbReference type="OrthoDB" id="384481at2"/>
<evidence type="ECO:0000256" key="2">
    <source>
        <dbReference type="ARBA" id="ARBA00007296"/>
    </source>
</evidence>
<dbReference type="Proteomes" id="UP000032740">
    <property type="component" value="Chromosome"/>
</dbReference>
<evidence type="ECO:0000256" key="1">
    <source>
        <dbReference type="ARBA" id="ARBA00004141"/>
    </source>
</evidence>
<dbReference type="CDD" id="cd18180">
    <property type="entry name" value="ATP-synt_Vo_Ao_c_NTPK_rpt2"/>
    <property type="match status" value="1"/>
</dbReference>
<keyword evidence="7 8" id="KW-0472">Membrane</keyword>
<sequence length="157" mass="15722">MTTGLVYALIGAALSIGLAGIGSAIGVALSGKAAAGVISEKPELFGKVLILQALPGTQGIYGFLLAILILVKVGLVGGTPIQITDAQGLSLFASTLPIAVVGLVSGIYQGKMAASAIAMTAKKPNMSARGMTMTAIVETYAILALLVSILMYSAISI</sequence>
<keyword evidence="10" id="KW-0378">Hydrolase</keyword>
<keyword evidence="5 8" id="KW-1133">Transmembrane helix</keyword>
<dbReference type="KEGG" id="apal:BN85411590"/>
<feature type="transmembrane region" description="Helical" evidence="8">
    <location>
        <begin position="131"/>
        <end position="155"/>
    </location>
</feature>
<dbReference type="Gene3D" id="1.20.120.610">
    <property type="entry name" value="lithium bound rotor ring of v- atpase"/>
    <property type="match status" value="1"/>
</dbReference>
<dbReference type="GO" id="GO:0046961">
    <property type="term" value="F:proton-transporting ATPase activity, rotational mechanism"/>
    <property type="evidence" value="ECO:0007669"/>
    <property type="project" value="InterPro"/>
</dbReference>
<organism evidence="10 11">
    <name type="scientific">Alteracholeplasma palmae (strain ATCC 49389 / J233)</name>
    <name type="common">Acholeplasma palmae</name>
    <dbReference type="NCBI Taxonomy" id="1318466"/>
    <lineage>
        <taxon>Bacteria</taxon>
        <taxon>Bacillati</taxon>
        <taxon>Mycoplasmatota</taxon>
        <taxon>Mollicutes</taxon>
        <taxon>Acholeplasmatales</taxon>
        <taxon>Acholeplasmataceae</taxon>
        <taxon>Acholeplasma</taxon>
    </lineage>
</organism>
<evidence type="ECO:0000313" key="11">
    <source>
        <dbReference type="Proteomes" id="UP000032740"/>
    </source>
</evidence>
<dbReference type="HOGENOM" id="CLU_126047_0_0_14"/>
<dbReference type="GO" id="GO:0033179">
    <property type="term" value="C:proton-transporting V-type ATPase, V0 domain"/>
    <property type="evidence" value="ECO:0007669"/>
    <property type="project" value="InterPro"/>
</dbReference>
<comment type="similarity">
    <text evidence="2 8">Belongs to the V-ATPase proteolipid subunit family.</text>
</comment>
<evidence type="ECO:0000256" key="4">
    <source>
        <dbReference type="ARBA" id="ARBA00022692"/>
    </source>
</evidence>
<dbReference type="NCBIfam" id="NF005124">
    <property type="entry name" value="PRK06558.1"/>
    <property type="match status" value="1"/>
</dbReference>
<dbReference type="Pfam" id="PF00137">
    <property type="entry name" value="ATP-synt_C"/>
    <property type="match status" value="2"/>
</dbReference>
<feature type="transmembrane region" description="Helical" evidence="8">
    <location>
        <begin position="91"/>
        <end position="110"/>
    </location>
</feature>
<keyword evidence="6 8" id="KW-0406">Ion transport</keyword>
<feature type="transmembrane region" description="Helical" evidence="8">
    <location>
        <begin position="49"/>
        <end position="71"/>
    </location>
</feature>
<feature type="transmembrane region" description="Helical" evidence="8">
    <location>
        <begin position="6"/>
        <end position="29"/>
    </location>
</feature>
<proteinExistence type="inferred from homology"/>
<dbReference type="RefSeq" id="WP_030003620.1">
    <property type="nucleotide sequence ID" value="NC_022538.1"/>
</dbReference>
<comment type="subcellular location">
    <subcellularLocation>
        <location evidence="1">Membrane</location>
        <topology evidence="1">Multi-pass membrane protein</topology>
    </subcellularLocation>
</comment>
<dbReference type="PRINTS" id="PR00122">
    <property type="entry name" value="VACATPASE"/>
</dbReference>
<name>U4KS54_ALTPJ</name>
<dbReference type="SUPFAM" id="SSF81333">
    <property type="entry name" value="F1F0 ATP synthase subunit C"/>
    <property type="match status" value="2"/>
</dbReference>
<protein>
    <submittedName>
        <fullName evidence="10">V-type H+-transporting ATPase subunit K</fullName>
        <ecNumber evidence="10">3.6.3.14</ecNumber>
    </submittedName>
</protein>
<evidence type="ECO:0000256" key="8">
    <source>
        <dbReference type="RuleBase" id="RU363060"/>
    </source>
</evidence>
<dbReference type="STRING" id="1318466.BN85411590"/>